<sequence>MIEWGFGLLLANCVREQTRNPASLAQAGPPCLSESCRVSLWVLVHGSRLGDQEKGLATWSLAQVRGTRISRVARKPESFKREISPRREGEVWVNLSKGMARPGERISPKRDNVMICCFKLAQAR</sequence>
<gene>
    <name evidence="1" type="ORF">DEO72_LG2g4063</name>
</gene>
<reference evidence="1 2" key="1">
    <citation type="submission" date="2019-04" db="EMBL/GenBank/DDBJ databases">
        <title>An improved genome assembly and genetic linkage map for asparagus bean, Vigna unguiculata ssp. sesquipedialis.</title>
        <authorList>
            <person name="Xia Q."/>
            <person name="Zhang R."/>
            <person name="Dong Y."/>
        </authorList>
    </citation>
    <scope>NUCLEOTIDE SEQUENCE [LARGE SCALE GENOMIC DNA]</scope>
    <source>
        <tissue evidence="1">Leaf</tissue>
    </source>
</reference>
<proteinExistence type="predicted"/>
<organism evidence="1 2">
    <name type="scientific">Vigna unguiculata</name>
    <name type="common">Cowpea</name>
    <dbReference type="NCBI Taxonomy" id="3917"/>
    <lineage>
        <taxon>Eukaryota</taxon>
        <taxon>Viridiplantae</taxon>
        <taxon>Streptophyta</taxon>
        <taxon>Embryophyta</taxon>
        <taxon>Tracheophyta</taxon>
        <taxon>Spermatophyta</taxon>
        <taxon>Magnoliopsida</taxon>
        <taxon>eudicotyledons</taxon>
        <taxon>Gunneridae</taxon>
        <taxon>Pentapetalae</taxon>
        <taxon>rosids</taxon>
        <taxon>fabids</taxon>
        <taxon>Fabales</taxon>
        <taxon>Fabaceae</taxon>
        <taxon>Papilionoideae</taxon>
        <taxon>50 kb inversion clade</taxon>
        <taxon>NPAAA clade</taxon>
        <taxon>indigoferoid/millettioid clade</taxon>
        <taxon>Phaseoleae</taxon>
        <taxon>Vigna</taxon>
    </lineage>
</organism>
<evidence type="ECO:0000313" key="1">
    <source>
        <dbReference type="EMBL" id="QCD83716.1"/>
    </source>
</evidence>
<keyword evidence="2" id="KW-1185">Reference proteome</keyword>
<evidence type="ECO:0000313" key="2">
    <source>
        <dbReference type="Proteomes" id="UP000501690"/>
    </source>
</evidence>
<accession>A0A4D6L5G7</accession>
<dbReference type="AlphaFoldDB" id="A0A4D6L5G7"/>
<dbReference type="EMBL" id="CP039346">
    <property type="protein sequence ID" value="QCD83716.1"/>
    <property type="molecule type" value="Genomic_DNA"/>
</dbReference>
<name>A0A4D6L5G7_VIGUN</name>
<dbReference type="Proteomes" id="UP000501690">
    <property type="component" value="Linkage Group LG2"/>
</dbReference>
<protein>
    <submittedName>
        <fullName evidence="1">Uncharacterized protein</fullName>
    </submittedName>
</protein>